<organism evidence="1 2">
    <name type="scientific">Leptospira interrogans str. UI 12758</name>
    <dbReference type="NCBI Taxonomy" id="1049938"/>
    <lineage>
        <taxon>Bacteria</taxon>
        <taxon>Pseudomonadati</taxon>
        <taxon>Spirochaetota</taxon>
        <taxon>Spirochaetia</taxon>
        <taxon>Leptospirales</taxon>
        <taxon>Leptospiraceae</taxon>
        <taxon>Leptospira</taxon>
    </lineage>
</organism>
<protein>
    <submittedName>
        <fullName evidence="1">Uncharacterized protein</fullName>
    </submittedName>
</protein>
<accession>A0A0E2D2K3</accession>
<dbReference type="Proteomes" id="UP000001340">
    <property type="component" value="Unassembled WGS sequence"/>
</dbReference>
<evidence type="ECO:0000313" key="1">
    <source>
        <dbReference type="EMBL" id="EKR53812.1"/>
    </source>
</evidence>
<comment type="caution">
    <text evidence="1">The sequence shown here is derived from an EMBL/GenBank/DDBJ whole genome shotgun (WGS) entry which is preliminary data.</text>
</comment>
<name>A0A0E2D2K3_LEPIR</name>
<proteinExistence type="predicted"/>
<dbReference type="EMBL" id="AHNR02000063">
    <property type="protein sequence ID" value="EKR53812.1"/>
    <property type="molecule type" value="Genomic_DNA"/>
</dbReference>
<sequence>MALWIKTSWLNSFILFFVDFLRFKRAIKIFRCRNSYKYEKTSFPKKTNSFNNK</sequence>
<reference evidence="1 2" key="1">
    <citation type="submission" date="2012-10" db="EMBL/GenBank/DDBJ databases">
        <authorList>
            <person name="Harkins D.M."/>
            <person name="Durkin A.S."/>
            <person name="Brinkac L.M."/>
            <person name="Haft D.H."/>
            <person name="Selengut J.D."/>
            <person name="Sanka R."/>
            <person name="DePew J."/>
            <person name="Purushe J."/>
            <person name="Chanthongthip A."/>
            <person name="Lattana O."/>
            <person name="Phetsouvanh R."/>
            <person name="Newton P.N."/>
            <person name="Vinetz J.M."/>
            <person name="Sutton G.G."/>
            <person name="Nierman W.C."/>
            <person name="Fouts D.E."/>
        </authorList>
    </citation>
    <scope>NUCLEOTIDE SEQUENCE [LARGE SCALE GENOMIC DNA]</scope>
    <source>
        <strain evidence="1 2">UI 12758</strain>
    </source>
</reference>
<evidence type="ECO:0000313" key="2">
    <source>
        <dbReference type="Proteomes" id="UP000001340"/>
    </source>
</evidence>
<gene>
    <name evidence="1" type="ORF">LEP1GSC105_0400</name>
</gene>
<dbReference type="AlphaFoldDB" id="A0A0E2D2K3"/>